<evidence type="ECO:0000256" key="5">
    <source>
        <dbReference type="RuleBase" id="RU363067"/>
    </source>
</evidence>
<dbReference type="PROSITE" id="PS00126">
    <property type="entry name" value="PDEASE_I_1"/>
    <property type="match status" value="1"/>
</dbReference>
<gene>
    <name evidence="8" type="ORF">POBO1169_LOCUS5192</name>
</gene>
<evidence type="ECO:0000256" key="1">
    <source>
        <dbReference type="ARBA" id="ARBA00022723"/>
    </source>
</evidence>
<dbReference type="PANTHER" id="PTHR11347">
    <property type="entry name" value="CYCLIC NUCLEOTIDE PHOSPHODIESTERASE"/>
    <property type="match status" value="1"/>
</dbReference>
<dbReference type="Pfam" id="PF00233">
    <property type="entry name" value="PDEase_I"/>
    <property type="match status" value="1"/>
</dbReference>
<dbReference type="InterPro" id="IPR002073">
    <property type="entry name" value="PDEase_catalytic_dom"/>
</dbReference>
<dbReference type="InterPro" id="IPR003607">
    <property type="entry name" value="HD/PDEase_dom"/>
</dbReference>
<dbReference type="InterPro" id="IPR023088">
    <property type="entry name" value="PDEase"/>
</dbReference>
<dbReference type="InterPro" id="IPR023174">
    <property type="entry name" value="PDEase_CS"/>
</dbReference>
<dbReference type="AlphaFoldDB" id="A0A7S0N3R3"/>
<keyword evidence="2 5" id="KW-0378">Hydrolase</keyword>
<proteinExistence type="inferred from homology"/>
<feature type="binding site" evidence="4">
    <location>
        <position position="360"/>
    </location>
    <ligand>
        <name>Zn(2+)</name>
        <dbReference type="ChEBI" id="CHEBI:29105"/>
        <label>1</label>
    </ligand>
</feature>
<organism evidence="8">
    <name type="scientific">Pyramimonas obovata</name>
    <dbReference type="NCBI Taxonomy" id="1411642"/>
    <lineage>
        <taxon>Eukaryota</taxon>
        <taxon>Viridiplantae</taxon>
        <taxon>Chlorophyta</taxon>
        <taxon>Pyramimonadophyceae</taxon>
        <taxon>Pyramimonadales</taxon>
        <taxon>Pyramimonadaceae</taxon>
        <taxon>Pyramimonas</taxon>
        <taxon>Pyramimonas incertae sedis</taxon>
    </lineage>
</organism>
<keyword evidence="1 4" id="KW-0479">Metal-binding</keyword>
<feature type="binding site" evidence="4">
    <location>
        <position position="237"/>
    </location>
    <ligand>
        <name>Zn(2+)</name>
        <dbReference type="ChEBI" id="CHEBI:29105"/>
        <label>1</label>
    </ligand>
</feature>
<comment type="cofactor">
    <cofactor evidence="5">
        <name>a divalent metal cation</name>
        <dbReference type="ChEBI" id="CHEBI:60240"/>
    </cofactor>
    <text evidence="5">Binds 2 divalent metal cations per subunit. Site 1 may preferentially bind zinc ions, while site 2 has a preference for magnesium and/or manganese ions.</text>
</comment>
<dbReference type="CDD" id="cd00077">
    <property type="entry name" value="HDc"/>
    <property type="match status" value="1"/>
</dbReference>
<feature type="region of interest" description="Disordered" evidence="6">
    <location>
        <begin position="28"/>
        <end position="62"/>
    </location>
</feature>
<evidence type="ECO:0000256" key="3">
    <source>
        <dbReference type="PIRSR" id="PIRSR623088-1"/>
    </source>
</evidence>
<dbReference type="SMART" id="SM00471">
    <property type="entry name" value="HDc"/>
    <property type="match status" value="1"/>
</dbReference>
<feature type="binding site" evidence="4">
    <location>
        <position position="238"/>
    </location>
    <ligand>
        <name>Zn(2+)</name>
        <dbReference type="ChEBI" id="CHEBI:29105"/>
        <label>2</label>
    </ligand>
</feature>
<comment type="similarity">
    <text evidence="5">Belongs to the cyclic nucleotide phosphodiesterase family.</text>
</comment>
<dbReference type="EMBL" id="HBFA01009859">
    <property type="protein sequence ID" value="CAD8657989.1"/>
    <property type="molecule type" value="Transcribed_RNA"/>
</dbReference>
<protein>
    <recommendedName>
        <fullName evidence="5">Phosphodiesterase</fullName>
        <ecNumber evidence="5">3.1.4.-</ecNumber>
    </recommendedName>
</protein>
<reference evidence="8" key="1">
    <citation type="submission" date="2021-01" db="EMBL/GenBank/DDBJ databases">
        <authorList>
            <person name="Corre E."/>
            <person name="Pelletier E."/>
            <person name="Niang G."/>
            <person name="Scheremetjew M."/>
            <person name="Finn R."/>
            <person name="Kale V."/>
            <person name="Holt S."/>
            <person name="Cochrane G."/>
            <person name="Meng A."/>
            <person name="Brown T."/>
            <person name="Cohen L."/>
        </authorList>
    </citation>
    <scope>NUCLEOTIDE SEQUENCE</scope>
    <source>
        <strain evidence="8">CCMP722</strain>
    </source>
</reference>
<feature type="binding site" evidence="4">
    <location>
        <position position="201"/>
    </location>
    <ligand>
        <name>Zn(2+)</name>
        <dbReference type="ChEBI" id="CHEBI:29105"/>
        <label>1</label>
    </ligand>
</feature>
<dbReference type="GO" id="GO:0007165">
    <property type="term" value="P:signal transduction"/>
    <property type="evidence" value="ECO:0007669"/>
    <property type="project" value="InterPro"/>
</dbReference>
<dbReference type="GO" id="GO:0046872">
    <property type="term" value="F:metal ion binding"/>
    <property type="evidence" value="ECO:0007669"/>
    <property type="project" value="UniProtKB-KW"/>
</dbReference>
<feature type="compositionally biased region" description="Low complexity" evidence="6">
    <location>
        <begin position="43"/>
        <end position="58"/>
    </location>
</feature>
<name>A0A7S0N3R3_9CHLO</name>
<dbReference type="Gene3D" id="1.10.1300.10">
    <property type="entry name" value="3'5'-cyclic nucleotide phosphodiesterase, catalytic domain"/>
    <property type="match status" value="1"/>
</dbReference>
<accession>A0A7S0N3R3</accession>
<dbReference type="PRINTS" id="PR00387">
    <property type="entry name" value="PDIESTERASE1"/>
</dbReference>
<feature type="active site" description="Proton donor" evidence="3">
    <location>
        <position position="197"/>
    </location>
</feature>
<dbReference type="EC" id="3.1.4.-" evidence="5"/>
<evidence type="ECO:0000256" key="6">
    <source>
        <dbReference type="SAM" id="MobiDB-lite"/>
    </source>
</evidence>
<feature type="binding site" evidence="4">
    <location>
        <position position="238"/>
    </location>
    <ligand>
        <name>Zn(2+)</name>
        <dbReference type="ChEBI" id="CHEBI:29105"/>
        <label>1</label>
    </ligand>
</feature>
<dbReference type="InterPro" id="IPR036971">
    <property type="entry name" value="PDEase_catalytic_dom_sf"/>
</dbReference>
<dbReference type="PROSITE" id="PS51845">
    <property type="entry name" value="PDEASE_I_2"/>
    <property type="match status" value="1"/>
</dbReference>
<evidence type="ECO:0000256" key="2">
    <source>
        <dbReference type="ARBA" id="ARBA00022801"/>
    </source>
</evidence>
<feature type="domain" description="PDEase" evidence="7">
    <location>
        <begin position="105"/>
        <end position="455"/>
    </location>
</feature>
<evidence type="ECO:0000259" key="7">
    <source>
        <dbReference type="PROSITE" id="PS51845"/>
    </source>
</evidence>
<evidence type="ECO:0000313" key="8">
    <source>
        <dbReference type="EMBL" id="CAD8657989.1"/>
    </source>
</evidence>
<dbReference type="SUPFAM" id="SSF109604">
    <property type="entry name" value="HD-domain/PDEase-like"/>
    <property type="match status" value="1"/>
</dbReference>
<sequence>MEYLADSCRPPTYLQSLCITYLDATRGDAKADPPHHLRRIRSSDSYSISSSRTSSTSIEGESDCHTSRVADIKLSSTPAISTDALGGKLVDLLRRRYERRASSVENHDRVTSLDGAALLATYTPSHARHMGGGEISRTVDINSVDFDQFSLRDSELVPAVVGVFESLGLCRGMGITTEQLSKLARNGLSLYLKQPYHNVRHAFDVFQAVNVLLSGTGLVKTASQTELFSLLIAALLHDVGHPGLTNDFHERKETPYAVLAKSKQDSSDKLSFKPNEYCHCEISQRLLLGDDGLLPRGHFPEELRTEVGRLVQQLIFATDPTTQNSFLGVLDKRMEEGLDMNSKLPEDRLLVLSLIIRCADVFHPVRPFRLHRLWAYRITEEFAQQAKLESARHGLPVPKSPKLGQATTGFLNALVNPLYTRFAKLFRPSSYVFVHNLCQRLTAVQQIWQSYDSMLKMREEALMSPTVVGSPDKLAWNPSATL</sequence>
<dbReference type="GO" id="GO:0004114">
    <property type="term" value="F:3',5'-cyclic-nucleotide phosphodiesterase activity"/>
    <property type="evidence" value="ECO:0007669"/>
    <property type="project" value="InterPro"/>
</dbReference>
<evidence type="ECO:0000256" key="4">
    <source>
        <dbReference type="PIRSR" id="PIRSR623088-3"/>
    </source>
</evidence>